<dbReference type="Proteomes" id="UP000053244">
    <property type="component" value="Unassembled WGS sequence"/>
</dbReference>
<dbReference type="PANTHER" id="PTHR28055:SF1">
    <property type="entry name" value="ALTERED INHERITANCE OF MITOCHONDRIA PROTEIN 41, MITOCHONDRIAL"/>
    <property type="match status" value="1"/>
</dbReference>
<evidence type="ECO:0008006" key="4">
    <source>
        <dbReference type="Google" id="ProtNLM"/>
    </source>
</evidence>
<dbReference type="OrthoDB" id="3298383at2"/>
<dbReference type="AlphaFoldDB" id="A0A0X3VG07"/>
<dbReference type="EMBL" id="LLZH01000001">
    <property type="protein sequence ID" value="KUL42326.1"/>
    <property type="molecule type" value="Genomic_DNA"/>
</dbReference>
<dbReference type="InterPro" id="IPR019004">
    <property type="entry name" value="YqeY/Aim41"/>
</dbReference>
<reference evidence="2 3" key="1">
    <citation type="submission" date="2015-10" db="EMBL/GenBank/DDBJ databases">
        <authorList>
            <person name="Gilbert D.G."/>
        </authorList>
    </citation>
    <scope>NUCLEOTIDE SEQUENCE [LARGE SCALE GENOMIC DNA]</scope>
    <source>
        <strain evidence="2 3">NRRL B-16712</strain>
    </source>
</reference>
<dbReference type="PANTHER" id="PTHR28055">
    <property type="entry name" value="ALTERED INHERITANCE OF MITOCHONDRIA PROTEIN 41, MITOCHONDRIAL"/>
    <property type="match status" value="1"/>
</dbReference>
<sequence length="113" mass="11972">MLRDRLQAALLPAMKAKDRVTVTALRSALAAIENAAAVPSRDTGSGLPATGLGVTEVPRRAQDDAEIERIVRAEVDERLTAAAEYDRLGRDAEATRLRAEADALGAHLTPGTI</sequence>
<protein>
    <recommendedName>
        <fullName evidence="4">Glutamyl-tRNA amidotransferase</fullName>
    </recommendedName>
</protein>
<evidence type="ECO:0000313" key="3">
    <source>
        <dbReference type="Proteomes" id="UP000053244"/>
    </source>
</evidence>
<evidence type="ECO:0000313" key="2">
    <source>
        <dbReference type="EMBL" id="KUL42326.1"/>
    </source>
</evidence>
<proteinExistence type="predicted"/>
<dbReference type="RefSeq" id="WP_067683581.1">
    <property type="nucleotide sequence ID" value="NZ_LLZH01000001.1"/>
</dbReference>
<accession>A0A0X3VG07</accession>
<dbReference type="InterPro" id="IPR042184">
    <property type="entry name" value="YqeY/Aim41_N"/>
</dbReference>
<dbReference type="Gene3D" id="1.10.1510.10">
    <property type="entry name" value="Uncharacterised protein YqeY/AIM41 PF09424, N-terminal domain"/>
    <property type="match status" value="1"/>
</dbReference>
<comment type="caution">
    <text evidence="2">The sequence shown here is derived from an EMBL/GenBank/DDBJ whole genome shotgun (WGS) entry which is preliminary data.</text>
</comment>
<feature type="region of interest" description="Disordered" evidence="1">
    <location>
        <begin position="37"/>
        <end position="56"/>
    </location>
</feature>
<evidence type="ECO:0000256" key="1">
    <source>
        <dbReference type="SAM" id="MobiDB-lite"/>
    </source>
</evidence>
<gene>
    <name evidence="2" type="ORF">ADL15_00080</name>
</gene>
<keyword evidence="3" id="KW-1185">Reference proteome</keyword>
<name>A0A0X3VG07_9ACTN</name>
<organism evidence="2 3">
    <name type="scientific">Actinoplanes awajinensis subsp. mycoplanecinus</name>
    <dbReference type="NCBI Taxonomy" id="135947"/>
    <lineage>
        <taxon>Bacteria</taxon>
        <taxon>Bacillati</taxon>
        <taxon>Actinomycetota</taxon>
        <taxon>Actinomycetes</taxon>
        <taxon>Micromonosporales</taxon>
        <taxon>Micromonosporaceae</taxon>
        <taxon>Actinoplanes</taxon>
    </lineage>
</organism>